<feature type="region of interest" description="Disordered" evidence="1">
    <location>
        <begin position="210"/>
        <end position="232"/>
    </location>
</feature>
<dbReference type="InterPro" id="IPR052383">
    <property type="entry name" value="Anti-sigma-E_RseA-like"/>
</dbReference>
<dbReference type="STRING" id="523791.Kkor_0748"/>
<dbReference type="KEGG" id="kko:Kkor_0748"/>
<dbReference type="eggNOG" id="COG3073">
    <property type="taxonomic scope" value="Bacteria"/>
</dbReference>
<feature type="compositionally biased region" description="Basic and acidic residues" evidence="1">
    <location>
        <begin position="222"/>
        <end position="232"/>
    </location>
</feature>
<organism evidence="3 4">
    <name type="scientific">Kangiella koreensis (strain DSM 16069 / JCM 12317 / KCTC 12182 / SW-125)</name>
    <dbReference type="NCBI Taxonomy" id="523791"/>
    <lineage>
        <taxon>Bacteria</taxon>
        <taxon>Pseudomonadati</taxon>
        <taxon>Pseudomonadota</taxon>
        <taxon>Gammaproteobacteria</taxon>
        <taxon>Kangiellales</taxon>
        <taxon>Kangiellaceae</taxon>
        <taxon>Kangiella</taxon>
    </lineage>
</organism>
<dbReference type="PANTHER" id="PTHR38104:SF1">
    <property type="entry name" value="ANTI-SIGMA-E FACTOR RSEA"/>
    <property type="match status" value="1"/>
</dbReference>
<dbReference type="PANTHER" id="PTHR38104">
    <property type="match status" value="1"/>
</dbReference>
<dbReference type="AlphaFoldDB" id="C7RA49"/>
<name>C7RA49_KANKD</name>
<evidence type="ECO:0000256" key="1">
    <source>
        <dbReference type="SAM" id="MobiDB-lite"/>
    </source>
</evidence>
<dbReference type="CDD" id="cd16328">
    <property type="entry name" value="RseA_N"/>
    <property type="match status" value="1"/>
</dbReference>
<dbReference type="EMBL" id="CP001707">
    <property type="protein sequence ID" value="ACV26168.1"/>
    <property type="molecule type" value="Genomic_DNA"/>
</dbReference>
<dbReference type="Proteomes" id="UP000001231">
    <property type="component" value="Chromosome"/>
</dbReference>
<dbReference type="HOGENOM" id="CLU_1193542_0_0_6"/>
<dbReference type="Gene3D" id="1.10.10.880">
    <property type="entry name" value="Anti sigma-E protein RseA, N-terminal domain"/>
    <property type="match status" value="1"/>
</dbReference>
<feature type="domain" description="Anti sigma-E protein RseA N-terminal" evidence="2">
    <location>
        <begin position="17"/>
        <end position="91"/>
    </location>
</feature>
<proteinExistence type="predicted"/>
<dbReference type="Pfam" id="PF03872">
    <property type="entry name" value="RseA_N"/>
    <property type="match status" value="1"/>
</dbReference>
<evidence type="ECO:0000313" key="3">
    <source>
        <dbReference type="EMBL" id="ACV26168.1"/>
    </source>
</evidence>
<dbReference type="SUPFAM" id="SSF89069">
    <property type="entry name" value="N-terminal, cytoplasmic domain of anti-sigmaE factor RseA"/>
    <property type="match status" value="1"/>
</dbReference>
<keyword evidence="4" id="KW-1185">Reference proteome</keyword>
<gene>
    <name evidence="3" type="ordered locus">Kkor_0748</name>
</gene>
<evidence type="ECO:0000313" key="4">
    <source>
        <dbReference type="Proteomes" id="UP000001231"/>
    </source>
</evidence>
<dbReference type="InterPro" id="IPR036147">
    <property type="entry name" value="Anti-sigma_E_RseA_N_sf"/>
</dbReference>
<accession>C7RA49</accession>
<dbReference type="RefSeq" id="WP_012800682.1">
    <property type="nucleotide sequence ID" value="NC_013166.1"/>
</dbReference>
<dbReference type="FunCoup" id="C7RA49">
    <property type="interactions" value="32"/>
</dbReference>
<sequence length="232" mass="25315">MLDKNDLDKGAAKSLDKQSVSACVDSELEAFATESSFAFESEEMQLWSRYHLIGQVMRDEAQHLDMDISSRINEQIDKEPVYTASPTKPKSNVIRFPTNPFKQLAGYAIAASVALVVLFNVGTQSQVDSQATTLAAVSNTNSQASGNAMTTNTQASNLSMAERQELQTIHDMFLKHESLSHSSLLPSVQVVSNQKVIPVSVPMLAEQTLPQESMLQGQPAPEVKESEQEGAQ</sequence>
<protein>
    <submittedName>
        <fullName evidence="3">Anti sigma-E protein, RseA</fullName>
    </submittedName>
</protein>
<dbReference type="GO" id="GO:0016989">
    <property type="term" value="F:sigma factor antagonist activity"/>
    <property type="evidence" value="ECO:0007669"/>
    <property type="project" value="InterPro"/>
</dbReference>
<dbReference type="InParanoid" id="C7RA49"/>
<dbReference type="InterPro" id="IPR005572">
    <property type="entry name" value="Anti-sigma_E_RseA_N"/>
</dbReference>
<evidence type="ECO:0000259" key="2">
    <source>
        <dbReference type="Pfam" id="PF03872"/>
    </source>
</evidence>
<reference evidence="3 4" key="1">
    <citation type="journal article" date="2009" name="Stand. Genomic Sci.">
        <title>Complete genome sequence of Kangiella koreensis type strain (SW-125).</title>
        <authorList>
            <person name="Han C."/>
            <person name="Sikorski J."/>
            <person name="Lapidus A."/>
            <person name="Nolan M."/>
            <person name="Glavina Del Rio T."/>
            <person name="Tice H."/>
            <person name="Cheng J.F."/>
            <person name="Lucas S."/>
            <person name="Chen F."/>
            <person name="Copeland A."/>
            <person name="Ivanova N."/>
            <person name="Mavromatis K."/>
            <person name="Ovchinnikova G."/>
            <person name="Pati A."/>
            <person name="Bruce D."/>
            <person name="Goodwin L."/>
            <person name="Pitluck S."/>
            <person name="Chen A."/>
            <person name="Palaniappan K."/>
            <person name="Land M."/>
            <person name="Hauser L."/>
            <person name="Chang Y.J."/>
            <person name="Jeffries C.D."/>
            <person name="Chain P."/>
            <person name="Saunders E."/>
            <person name="Brettin T."/>
            <person name="Goker M."/>
            <person name="Tindall B.J."/>
            <person name="Bristow J."/>
            <person name="Eisen J.A."/>
            <person name="Markowitz V."/>
            <person name="Hugenholtz P."/>
            <person name="Kyrpides N.C."/>
            <person name="Klenk H.P."/>
            <person name="Detter J.C."/>
        </authorList>
    </citation>
    <scope>NUCLEOTIDE SEQUENCE [LARGE SCALE GENOMIC DNA]</scope>
    <source>
        <strain evidence="4">DSM 16069 / KCTC 12182 / SW-125</strain>
    </source>
</reference>